<gene>
    <name evidence="17" type="ORF">HDF15_003074</name>
</gene>
<dbReference type="RefSeq" id="WP_184256842.1">
    <property type="nucleotide sequence ID" value="NZ_JACHIO010000012.1"/>
</dbReference>
<protein>
    <recommendedName>
        <fullName evidence="12">Riboflavin biosynthesis protein RibD</fullName>
    </recommendedName>
    <domain>
        <recommendedName>
            <fullName evidence="12">Diaminohydroxyphosphoribosylaminopyrimidine deaminase</fullName>
            <shortName evidence="12">DRAP deaminase</shortName>
            <ecNumber evidence="12">3.5.4.26</ecNumber>
        </recommendedName>
        <alternativeName>
            <fullName evidence="12">Riboflavin-specific deaminase</fullName>
        </alternativeName>
    </domain>
    <domain>
        <recommendedName>
            <fullName evidence="12">5-amino-6-(5-phosphoribosylamino)uracil reductase</fullName>
            <ecNumber evidence="12">1.1.1.193</ecNumber>
        </recommendedName>
        <alternativeName>
            <fullName evidence="12">HTP reductase</fullName>
        </alternativeName>
    </domain>
</protein>
<evidence type="ECO:0000256" key="3">
    <source>
        <dbReference type="ARBA" id="ARBA00004910"/>
    </source>
</evidence>
<dbReference type="NCBIfam" id="TIGR00326">
    <property type="entry name" value="eubact_ribD"/>
    <property type="match status" value="1"/>
</dbReference>
<evidence type="ECO:0000256" key="11">
    <source>
        <dbReference type="ARBA" id="ARBA00023268"/>
    </source>
</evidence>
<feature type="binding site" evidence="14">
    <location>
        <position position="223"/>
    </location>
    <ligand>
        <name>substrate</name>
    </ligand>
</feature>
<evidence type="ECO:0000256" key="2">
    <source>
        <dbReference type="ARBA" id="ARBA00004882"/>
    </source>
</evidence>
<comment type="catalytic activity">
    <reaction evidence="12">
        <text>2,5-diamino-6-hydroxy-4-(5-phosphoribosylamino)-pyrimidine + H2O + H(+) = 5-amino-6-(5-phospho-D-ribosylamino)uracil + NH4(+)</text>
        <dbReference type="Rhea" id="RHEA:21868"/>
        <dbReference type="ChEBI" id="CHEBI:15377"/>
        <dbReference type="ChEBI" id="CHEBI:15378"/>
        <dbReference type="ChEBI" id="CHEBI:28938"/>
        <dbReference type="ChEBI" id="CHEBI:58453"/>
        <dbReference type="ChEBI" id="CHEBI:58614"/>
        <dbReference type="EC" id="3.5.4.26"/>
    </reaction>
</comment>
<dbReference type="Gene3D" id="3.40.140.10">
    <property type="entry name" value="Cytidine Deaminase, domain 2"/>
    <property type="match status" value="1"/>
</dbReference>
<dbReference type="SUPFAM" id="SSF53927">
    <property type="entry name" value="Cytidine deaminase-like"/>
    <property type="match status" value="1"/>
</dbReference>
<feature type="binding site" evidence="14">
    <location>
        <position position="165"/>
    </location>
    <ligand>
        <name>NADP(+)</name>
        <dbReference type="ChEBI" id="CHEBI:58349"/>
    </ligand>
</feature>
<feature type="binding site" evidence="14">
    <location>
        <position position="216"/>
    </location>
    <ligand>
        <name>NADP(+)</name>
        <dbReference type="ChEBI" id="CHEBI:58349"/>
    </ligand>
</feature>
<name>A0A7W8EAP2_9BACT</name>
<evidence type="ECO:0000256" key="7">
    <source>
        <dbReference type="ARBA" id="ARBA00022723"/>
    </source>
</evidence>
<dbReference type="PROSITE" id="PS00903">
    <property type="entry name" value="CYT_DCMP_DEAMINASES_1"/>
    <property type="match status" value="1"/>
</dbReference>
<keyword evidence="6 12" id="KW-0686">Riboflavin biosynthesis</keyword>
<proteinExistence type="inferred from homology"/>
<dbReference type="Gene3D" id="3.40.430.10">
    <property type="entry name" value="Dihydrofolate Reductase, subunit A"/>
    <property type="match status" value="1"/>
</dbReference>
<keyword evidence="9 12" id="KW-0521">NADP</keyword>
<feature type="binding site" evidence="14">
    <location>
        <position position="239"/>
    </location>
    <ligand>
        <name>NADP(+)</name>
        <dbReference type="ChEBI" id="CHEBI:58349"/>
    </ligand>
</feature>
<feature type="binding site" evidence="15">
    <location>
        <position position="91"/>
    </location>
    <ligand>
        <name>Zn(2+)</name>
        <dbReference type="ChEBI" id="CHEBI:29105"/>
        <note>catalytic</note>
    </ligand>
</feature>
<dbReference type="PROSITE" id="PS51747">
    <property type="entry name" value="CYT_DCMP_DEAMINASES_2"/>
    <property type="match status" value="1"/>
</dbReference>
<dbReference type="InterPro" id="IPR024072">
    <property type="entry name" value="DHFR-like_dom_sf"/>
</dbReference>
<dbReference type="InterPro" id="IPR050765">
    <property type="entry name" value="Riboflavin_Biosynth_HTPR"/>
</dbReference>
<feature type="binding site" evidence="15">
    <location>
        <position position="82"/>
    </location>
    <ligand>
        <name>Zn(2+)</name>
        <dbReference type="ChEBI" id="CHEBI:29105"/>
        <note>catalytic</note>
    </ligand>
</feature>
<evidence type="ECO:0000256" key="15">
    <source>
        <dbReference type="PIRSR" id="PIRSR006769-3"/>
    </source>
</evidence>
<keyword evidence="10 12" id="KW-0560">Oxidoreductase</keyword>
<organism evidence="17 18">
    <name type="scientific">Granulicella mallensis</name>
    <dbReference type="NCBI Taxonomy" id="940614"/>
    <lineage>
        <taxon>Bacteria</taxon>
        <taxon>Pseudomonadati</taxon>
        <taxon>Acidobacteriota</taxon>
        <taxon>Terriglobia</taxon>
        <taxon>Terriglobales</taxon>
        <taxon>Acidobacteriaceae</taxon>
        <taxon>Granulicella</taxon>
    </lineage>
</organism>
<comment type="similarity">
    <text evidence="5 12">In the C-terminal section; belongs to the HTP reductase family.</text>
</comment>
<dbReference type="GO" id="GO:0008270">
    <property type="term" value="F:zinc ion binding"/>
    <property type="evidence" value="ECO:0007669"/>
    <property type="project" value="InterPro"/>
</dbReference>
<comment type="pathway">
    <text evidence="2 12">Cofactor biosynthesis; riboflavin biosynthesis; 5-amino-6-(D-ribitylamino)uracil from GTP: step 2/4.</text>
</comment>
<feature type="binding site" evidence="14">
    <location>
        <begin position="312"/>
        <end position="318"/>
    </location>
    <ligand>
        <name>NADP(+)</name>
        <dbReference type="ChEBI" id="CHEBI:58349"/>
    </ligand>
</feature>
<feature type="binding site" evidence="14">
    <location>
        <position position="186"/>
    </location>
    <ligand>
        <name>NADP(+)</name>
        <dbReference type="ChEBI" id="CHEBI:58349"/>
    </ligand>
</feature>
<dbReference type="InterPro" id="IPR016193">
    <property type="entry name" value="Cytidine_deaminase-like"/>
</dbReference>
<evidence type="ECO:0000259" key="16">
    <source>
        <dbReference type="PROSITE" id="PS51747"/>
    </source>
</evidence>
<dbReference type="Pfam" id="PF01872">
    <property type="entry name" value="RibD_C"/>
    <property type="match status" value="1"/>
</dbReference>
<comment type="similarity">
    <text evidence="4 12">In the N-terminal section; belongs to the cytidine and deoxycytidylate deaminase family.</text>
</comment>
<evidence type="ECO:0000256" key="8">
    <source>
        <dbReference type="ARBA" id="ARBA00022833"/>
    </source>
</evidence>
<comment type="pathway">
    <text evidence="3 12">Cofactor biosynthesis; riboflavin biosynthesis; 5-amino-6-(D-ribitylamino)uracil from GTP: step 3/4.</text>
</comment>
<dbReference type="PANTHER" id="PTHR38011:SF7">
    <property type="entry name" value="2,5-DIAMINO-6-RIBOSYLAMINO-4(3H)-PYRIMIDINONE 5'-PHOSPHATE REDUCTASE"/>
    <property type="match status" value="1"/>
</dbReference>
<dbReference type="GO" id="GO:0009231">
    <property type="term" value="P:riboflavin biosynthetic process"/>
    <property type="evidence" value="ECO:0007669"/>
    <property type="project" value="UniProtKB-UniPathway"/>
</dbReference>
<dbReference type="EMBL" id="JACHIO010000012">
    <property type="protein sequence ID" value="MBB5064714.1"/>
    <property type="molecule type" value="Genomic_DNA"/>
</dbReference>
<dbReference type="PIRSF" id="PIRSF006769">
    <property type="entry name" value="RibD"/>
    <property type="match status" value="1"/>
</dbReference>
<dbReference type="EC" id="3.5.4.26" evidence="12"/>
<sequence length="387" mass="41233">MSLLPHDERHLQRALDLAQEAVGLASPNPTVGCVLVRDSAVLGEGAHHYDERDHAEIAALKQAASLGHTPQSATAYVTLEPCSHQGRTGPCADALIAADIARCVVATVDPNPLVSGGGLAKLRTAGIEVVVADPASAPAQRARRLNDAFAHWIQHRRPFVTLKAAVSVDGKLAPAPSVRTANQPHWLTGEAARADVHRLRHEVDAILTGIGTVLADDPSLTDRSGLPRRRSLLRVILDSDLRTPLDSQLVRSASSDLLLLCSMTAPADREAALSNCGVEVLRLSGSGGHLNLRAALDMLAQRNIISVLVEGGSSLNGSLLRVGLVDKLTLYYAERELGLDAIPFAEGIASPYVVQEQLQRMERTSLPHGTAEDVRITGYLHDPWAGI</sequence>
<dbReference type="AlphaFoldDB" id="A0A7W8EAP2"/>
<evidence type="ECO:0000256" key="5">
    <source>
        <dbReference type="ARBA" id="ARBA00007417"/>
    </source>
</evidence>
<reference evidence="17 18" key="1">
    <citation type="submission" date="2020-08" db="EMBL/GenBank/DDBJ databases">
        <title>Genomic Encyclopedia of Type Strains, Phase IV (KMG-V): Genome sequencing to study the core and pangenomes of soil and plant-associated prokaryotes.</title>
        <authorList>
            <person name="Whitman W."/>
        </authorList>
    </citation>
    <scope>NUCLEOTIDE SEQUENCE [LARGE SCALE GENOMIC DNA]</scope>
    <source>
        <strain evidence="17 18">X5P3</strain>
    </source>
</reference>
<feature type="binding site" evidence="14">
    <location>
        <position position="220"/>
    </location>
    <ligand>
        <name>substrate</name>
    </ligand>
</feature>
<evidence type="ECO:0000256" key="14">
    <source>
        <dbReference type="PIRSR" id="PIRSR006769-2"/>
    </source>
</evidence>
<evidence type="ECO:0000256" key="13">
    <source>
        <dbReference type="PIRSR" id="PIRSR006769-1"/>
    </source>
</evidence>
<feature type="active site" description="Proton donor" evidence="13">
    <location>
        <position position="56"/>
    </location>
</feature>
<keyword evidence="12 17" id="KW-0378">Hydrolase</keyword>
<dbReference type="InterPro" id="IPR002734">
    <property type="entry name" value="RibDG_C"/>
</dbReference>
<evidence type="ECO:0000313" key="18">
    <source>
        <dbReference type="Proteomes" id="UP000584867"/>
    </source>
</evidence>
<evidence type="ECO:0000313" key="17">
    <source>
        <dbReference type="EMBL" id="MBB5064714.1"/>
    </source>
</evidence>
<feature type="binding site" evidence="14">
    <location>
        <position position="200"/>
    </location>
    <ligand>
        <name>substrate</name>
    </ligand>
</feature>
<comment type="caution">
    <text evidence="17">The sequence shown here is derived from an EMBL/GenBank/DDBJ whole genome shotgun (WGS) entry which is preliminary data.</text>
</comment>
<dbReference type="PANTHER" id="PTHR38011">
    <property type="entry name" value="DIHYDROFOLATE REDUCTASE FAMILY PROTEIN (AFU_ORTHOLOGUE AFUA_8G06820)"/>
    <property type="match status" value="1"/>
</dbReference>
<dbReference type="InterPro" id="IPR004794">
    <property type="entry name" value="Eubact_RibD"/>
</dbReference>
<keyword evidence="11" id="KW-0511">Multifunctional enzyme</keyword>
<dbReference type="EC" id="1.1.1.193" evidence="12"/>
<keyword evidence="8 12" id="KW-0862">Zinc</keyword>
<dbReference type="Pfam" id="PF00383">
    <property type="entry name" value="dCMP_cyt_deam_1"/>
    <property type="match status" value="1"/>
</dbReference>
<dbReference type="GO" id="GO:0008835">
    <property type="term" value="F:diaminohydroxyphosphoribosylaminopyrimidine deaminase activity"/>
    <property type="evidence" value="ECO:0007669"/>
    <property type="project" value="UniProtKB-EC"/>
</dbReference>
<evidence type="ECO:0000256" key="9">
    <source>
        <dbReference type="ARBA" id="ARBA00022857"/>
    </source>
</evidence>
<dbReference type="UniPathway" id="UPA00275">
    <property type="reaction ID" value="UER00401"/>
</dbReference>
<feature type="binding site" evidence="14">
    <location>
        <position position="212"/>
    </location>
    <ligand>
        <name>NADP(+)</name>
        <dbReference type="ChEBI" id="CHEBI:58349"/>
    </ligand>
</feature>
<dbReference type="InterPro" id="IPR002125">
    <property type="entry name" value="CMP_dCMP_dom"/>
</dbReference>
<feature type="domain" description="CMP/dCMP-type deaminase" evidence="16">
    <location>
        <begin position="5"/>
        <end position="130"/>
    </location>
</feature>
<comment type="function">
    <text evidence="1 12">Converts 2,5-diamino-6-(ribosylamino)-4(3h)-pyrimidinone 5'-phosphate into 5-amino-6-(ribosylamino)-2,4(1h,3h)-pyrimidinedione 5'-phosphate.</text>
</comment>
<accession>A0A7W8EAP2</accession>
<comment type="cofactor">
    <cofactor evidence="12 15">
        <name>Zn(2+)</name>
        <dbReference type="ChEBI" id="CHEBI:29105"/>
    </cofactor>
    <text evidence="12 15">Binds 1 zinc ion.</text>
</comment>
<evidence type="ECO:0000256" key="1">
    <source>
        <dbReference type="ARBA" id="ARBA00002151"/>
    </source>
</evidence>
<evidence type="ECO:0000256" key="4">
    <source>
        <dbReference type="ARBA" id="ARBA00005259"/>
    </source>
</evidence>
<dbReference type="Proteomes" id="UP000584867">
    <property type="component" value="Unassembled WGS sequence"/>
</dbReference>
<keyword evidence="7 12" id="KW-0479">Metal-binding</keyword>
<comment type="catalytic activity">
    <reaction evidence="12">
        <text>5-amino-6-(5-phospho-D-ribitylamino)uracil + NADP(+) = 5-amino-6-(5-phospho-D-ribosylamino)uracil + NADPH + H(+)</text>
        <dbReference type="Rhea" id="RHEA:17845"/>
        <dbReference type="ChEBI" id="CHEBI:15378"/>
        <dbReference type="ChEBI" id="CHEBI:57783"/>
        <dbReference type="ChEBI" id="CHEBI:58349"/>
        <dbReference type="ChEBI" id="CHEBI:58421"/>
        <dbReference type="ChEBI" id="CHEBI:58453"/>
        <dbReference type="EC" id="1.1.1.193"/>
    </reaction>
</comment>
<dbReference type="CDD" id="cd01284">
    <property type="entry name" value="Riboflavin_deaminase-reductase"/>
    <property type="match status" value="1"/>
</dbReference>
<evidence type="ECO:0000256" key="10">
    <source>
        <dbReference type="ARBA" id="ARBA00023002"/>
    </source>
</evidence>
<dbReference type="InterPro" id="IPR016192">
    <property type="entry name" value="APOBEC/CMP_deaminase_Zn-bd"/>
</dbReference>
<feature type="binding site" evidence="14">
    <location>
        <position position="310"/>
    </location>
    <ligand>
        <name>substrate</name>
    </ligand>
</feature>
<evidence type="ECO:0000256" key="12">
    <source>
        <dbReference type="PIRNR" id="PIRNR006769"/>
    </source>
</evidence>
<feature type="binding site" evidence="15">
    <location>
        <position position="54"/>
    </location>
    <ligand>
        <name>Zn(2+)</name>
        <dbReference type="ChEBI" id="CHEBI:29105"/>
        <note>catalytic</note>
    </ligand>
</feature>
<evidence type="ECO:0000256" key="6">
    <source>
        <dbReference type="ARBA" id="ARBA00022619"/>
    </source>
</evidence>
<dbReference type="SUPFAM" id="SSF53597">
    <property type="entry name" value="Dihydrofolate reductase-like"/>
    <property type="match status" value="1"/>
</dbReference>
<dbReference type="GO" id="GO:0008703">
    <property type="term" value="F:5-amino-6-(5-phosphoribosylamino)uracil reductase activity"/>
    <property type="evidence" value="ECO:0007669"/>
    <property type="project" value="UniProtKB-EC"/>
</dbReference>